<dbReference type="InterPro" id="IPR051198">
    <property type="entry name" value="BchE-like"/>
</dbReference>
<dbReference type="Pfam" id="PF04055">
    <property type="entry name" value="Radical_SAM"/>
    <property type="match status" value="1"/>
</dbReference>
<dbReference type="PROSITE" id="PS51332">
    <property type="entry name" value="B12_BINDING"/>
    <property type="match status" value="1"/>
</dbReference>
<dbReference type="PANTHER" id="PTHR43409">
    <property type="entry name" value="ANAEROBIC MAGNESIUM-PROTOPORPHYRIN IX MONOMETHYL ESTER CYCLASE-RELATED"/>
    <property type="match status" value="1"/>
</dbReference>
<evidence type="ECO:0000259" key="10">
    <source>
        <dbReference type="PROSITE" id="PS51918"/>
    </source>
</evidence>
<evidence type="ECO:0000256" key="3">
    <source>
        <dbReference type="ARBA" id="ARBA00022679"/>
    </source>
</evidence>
<keyword evidence="2" id="KW-0489">Methyltransferase</keyword>
<feature type="domain" description="Radical SAM core" evidence="10">
    <location>
        <begin position="140"/>
        <end position="366"/>
    </location>
</feature>
<dbReference type="SFLD" id="SFLDS00029">
    <property type="entry name" value="Radical_SAM"/>
    <property type="match status" value="1"/>
</dbReference>
<evidence type="ECO:0000313" key="12">
    <source>
        <dbReference type="Proteomes" id="UP000221168"/>
    </source>
</evidence>
<dbReference type="InterPro" id="IPR006638">
    <property type="entry name" value="Elp3/MiaA/NifB-like_rSAM"/>
</dbReference>
<dbReference type="Gene3D" id="3.40.50.280">
    <property type="entry name" value="Cobalamin-binding domain"/>
    <property type="match status" value="1"/>
</dbReference>
<accession>A0A2G1QS96</accession>
<evidence type="ECO:0000256" key="1">
    <source>
        <dbReference type="ARBA" id="ARBA00001966"/>
    </source>
</evidence>
<keyword evidence="6" id="KW-0408">Iron</keyword>
<feature type="domain" description="B12-binding" evidence="9">
    <location>
        <begin position="1"/>
        <end position="116"/>
    </location>
</feature>
<reference evidence="11 12" key="1">
    <citation type="submission" date="2017-10" db="EMBL/GenBank/DDBJ databases">
        <title>Sedimentibacterium mangrovi gen. nov., sp. nov., a novel member of family Phyllobacteriacea isolated from mangrove sediment.</title>
        <authorList>
            <person name="Liao H."/>
            <person name="Tian Y."/>
        </authorList>
    </citation>
    <scope>NUCLEOTIDE SEQUENCE [LARGE SCALE GENOMIC DNA]</scope>
    <source>
        <strain evidence="11 12">X9-2-2</strain>
    </source>
</reference>
<dbReference type="SMART" id="SM00729">
    <property type="entry name" value="Elp3"/>
    <property type="match status" value="1"/>
</dbReference>
<keyword evidence="5" id="KW-0479">Metal-binding</keyword>
<keyword evidence="7" id="KW-0411">Iron-sulfur</keyword>
<dbReference type="PANTHER" id="PTHR43409:SF7">
    <property type="entry name" value="BLL1977 PROTEIN"/>
    <property type="match status" value="1"/>
</dbReference>
<dbReference type="SFLD" id="SFLDG01082">
    <property type="entry name" value="B12-binding_domain_containing"/>
    <property type="match status" value="1"/>
</dbReference>
<dbReference type="InterPro" id="IPR058240">
    <property type="entry name" value="rSAM_sf"/>
</dbReference>
<dbReference type="GO" id="GO:0031419">
    <property type="term" value="F:cobalamin binding"/>
    <property type="evidence" value="ECO:0007669"/>
    <property type="project" value="InterPro"/>
</dbReference>
<dbReference type="GO" id="GO:0005829">
    <property type="term" value="C:cytosol"/>
    <property type="evidence" value="ECO:0007669"/>
    <property type="project" value="TreeGrafter"/>
</dbReference>
<evidence type="ECO:0000256" key="7">
    <source>
        <dbReference type="ARBA" id="ARBA00023014"/>
    </source>
</evidence>
<feature type="region of interest" description="Disordered" evidence="8">
    <location>
        <begin position="422"/>
        <end position="441"/>
    </location>
</feature>
<protein>
    <submittedName>
        <fullName evidence="11">B12-binding domain-containing radical SAM protein</fullName>
    </submittedName>
</protein>
<dbReference type="CDD" id="cd01335">
    <property type="entry name" value="Radical_SAM"/>
    <property type="match status" value="1"/>
</dbReference>
<comment type="cofactor">
    <cofactor evidence="1">
        <name>[4Fe-4S] cluster</name>
        <dbReference type="ChEBI" id="CHEBI:49883"/>
    </cofactor>
</comment>
<dbReference type="GO" id="GO:0046872">
    <property type="term" value="F:metal ion binding"/>
    <property type="evidence" value="ECO:0007669"/>
    <property type="project" value="UniProtKB-KW"/>
</dbReference>
<dbReference type="InterPro" id="IPR034466">
    <property type="entry name" value="Methyltransferase_Class_B"/>
</dbReference>
<evidence type="ECO:0000256" key="5">
    <source>
        <dbReference type="ARBA" id="ARBA00022723"/>
    </source>
</evidence>
<organism evidence="11 12">
    <name type="scientific">Zhengella mangrovi</name>
    <dbReference type="NCBI Taxonomy" id="1982044"/>
    <lineage>
        <taxon>Bacteria</taxon>
        <taxon>Pseudomonadati</taxon>
        <taxon>Pseudomonadota</taxon>
        <taxon>Alphaproteobacteria</taxon>
        <taxon>Hyphomicrobiales</taxon>
        <taxon>Notoacmeibacteraceae</taxon>
        <taxon>Zhengella</taxon>
    </lineage>
</organism>
<dbReference type="GO" id="GO:0003824">
    <property type="term" value="F:catalytic activity"/>
    <property type="evidence" value="ECO:0007669"/>
    <property type="project" value="InterPro"/>
</dbReference>
<evidence type="ECO:0000256" key="2">
    <source>
        <dbReference type="ARBA" id="ARBA00022603"/>
    </source>
</evidence>
<gene>
    <name evidence="11" type="ORF">CSC94_05750</name>
</gene>
<dbReference type="Proteomes" id="UP000221168">
    <property type="component" value="Unassembled WGS sequence"/>
</dbReference>
<keyword evidence="4" id="KW-0949">S-adenosyl-L-methionine</keyword>
<dbReference type="PROSITE" id="PS51918">
    <property type="entry name" value="RADICAL_SAM"/>
    <property type="match status" value="1"/>
</dbReference>
<evidence type="ECO:0000259" key="9">
    <source>
        <dbReference type="PROSITE" id="PS51332"/>
    </source>
</evidence>
<name>A0A2G1QS96_9HYPH</name>
<dbReference type="GO" id="GO:0051539">
    <property type="term" value="F:4 iron, 4 sulfur cluster binding"/>
    <property type="evidence" value="ECO:0007669"/>
    <property type="project" value="UniProtKB-KW"/>
</dbReference>
<keyword evidence="3" id="KW-0808">Transferase</keyword>
<keyword evidence="12" id="KW-1185">Reference proteome</keyword>
<dbReference type="InterPro" id="IPR006158">
    <property type="entry name" value="Cobalamin-bd"/>
</dbReference>
<dbReference type="SFLD" id="SFLDG01123">
    <property type="entry name" value="methyltransferase_(Class_B)"/>
    <property type="match status" value="1"/>
</dbReference>
<dbReference type="AlphaFoldDB" id="A0A2G1QS96"/>
<dbReference type="Gene3D" id="3.80.30.20">
    <property type="entry name" value="tm_1862 like domain"/>
    <property type="match status" value="1"/>
</dbReference>
<evidence type="ECO:0000256" key="4">
    <source>
        <dbReference type="ARBA" id="ARBA00022691"/>
    </source>
</evidence>
<dbReference type="InterPro" id="IPR023404">
    <property type="entry name" value="rSAM_horseshoe"/>
</dbReference>
<evidence type="ECO:0000313" key="11">
    <source>
        <dbReference type="EMBL" id="PHP68417.1"/>
    </source>
</evidence>
<dbReference type="EMBL" id="PDVP01000002">
    <property type="protein sequence ID" value="PHP68417.1"/>
    <property type="molecule type" value="Genomic_DNA"/>
</dbReference>
<evidence type="ECO:0000256" key="6">
    <source>
        <dbReference type="ARBA" id="ARBA00023004"/>
    </source>
</evidence>
<dbReference type="InterPro" id="IPR007197">
    <property type="entry name" value="rSAM"/>
</dbReference>
<sequence>MGQGRSGDAMTPLVFAILRALTPAEIATTMIDERVEDFVPVETDLVAITVETFTARRAWQIADHYRARGVPVVVGGHHPSMVPDEALAHADAVVTGDAEGVWETVLQDAAAGRLKPRYDGGMGLSPDRAFALDRSIFGQRRYAPVELVQAGRGCRFACDFCSIHAFYGTARMMRPAGEIAAEIAALPAHRMIFFVDDNLYWRRDRFLELMDALSPLKRMWSCQITIDMARDDDLMDRMAAAGCALVLIGFESLDPANLKQMRKNWNRVAGSYEDVIARLTRRGIMIYGTFVFGYDHDRPEAFGEAADFARRTGMAIANFNPLTPMPGTGLYDRLKAEGGLLRPDWWIDPAYAYGDAIFLPKNMTTAELRDGPMTARRRFYAWRSVLSRAARGARSWRHPRRIGLMLLANLISRREIARKQARGLAEAPASPARPRGKEATA</sequence>
<proteinExistence type="predicted"/>
<evidence type="ECO:0000256" key="8">
    <source>
        <dbReference type="SAM" id="MobiDB-lite"/>
    </source>
</evidence>
<dbReference type="SUPFAM" id="SSF102114">
    <property type="entry name" value="Radical SAM enzymes"/>
    <property type="match status" value="1"/>
</dbReference>
<comment type="caution">
    <text evidence="11">The sequence shown here is derived from an EMBL/GenBank/DDBJ whole genome shotgun (WGS) entry which is preliminary data.</text>
</comment>
<dbReference type="OrthoDB" id="9801424at2"/>